<keyword evidence="3 8" id="KW-0812">Transmembrane</keyword>
<protein>
    <submittedName>
        <fullName evidence="11">G_PROTEIN_RECEP_F1_2 domain-containing protein</fullName>
    </submittedName>
</protein>
<dbReference type="InterPro" id="IPR040435">
    <property type="entry name" value="Put_GPCR_Chromadorea"/>
</dbReference>
<evidence type="ECO:0000256" key="4">
    <source>
        <dbReference type="ARBA" id="ARBA00022989"/>
    </source>
</evidence>
<dbReference type="AlphaFoldDB" id="A0A0N4U4Q1"/>
<evidence type="ECO:0000313" key="10">
    <source>
        <dbReference type="Proteomes" id="UP000038040"/>
    </source>
</evidence>
<dbReference type="PANTHER" id="PTHR37441:SF7">
    <property type="entry name" value="G-PROTEIN COUPLED RECEPTORS FAMILY 1 PROFILE DOMAIN-CONTAINING PROTEIN"/>
    <property type="match status" value="1"/>
</dbReference>
<dbReference type="PANTHER" id="PTHR37441">
    <property type="entry name" value="PROTEIN CBG16518"/>
    <property type="match status" value="1"/>
</dbReference>
<dbReference type="GO" id="GO:0004930">
    <property type="term" value="F:G protein-coupled receptor activity"/>
    <property type="evidence" value="ECO:0007669"/>
    <property type="project" value="UniProtKB-KW"/>
</dbReference>
<dbReference type="Gene3D" id="1.20.1070.10">
    <property type="entry name" value="Rhodopsin 7-helix transmembrane proteins"/>
    <property type="match status" value="1"/>
</dbReference>
<dbReference type="CDD" id="cd00637">
    <property type="entry name" value="7tm_classA_rhodopsin-like"/>
    <property type="match status" value="1"/>
</dbReference>
<reference evidence="11" key="1">
    <citation type="submission" date="2017-02" db="UniProtKB">
        <authorList>
            <consortium name="WormBaseParasite"/>
        </authorList>
    </citation>
    <scope>IDENTIFICATION</scope>
</reference>
<name>A0A0N4U4Q1_DRAME</name>
<organism evidence="10 11">
    <name type="scientific">Dracunculus medinensis</name>
    <name type="common">Guinea worm</name>
    <dbReference type="NCBI Taxonomy" id="318479"/>
    <lineage>
        <taxon>Eukaryota</taxon>
        <taxon>Metazoa</taxon>
        <taxon>Ecdysozoa</taxon>
        <taxon>Nematoda</taxon>
        <taxon>Chromadorea</taxon>
        <taxon>Rhabditida</taxon>
        <taxon>Spirurina</taxon>
        <taxon>Dracunculoidea</taxon>
        <taxon>Dracunculidae</taxon>
        <taxon>Dracunculus</taxon>
    </lineage>
</organism>
<evidence type="ECO:0000256" key="1">
    <source>
        <dbReference type="ARBA" id="ARBA00004651"/>
    </source>
</evidence>
<accession>A0A0N4U4Q1</accession>
<keyword evidence="6 8" id="KW-0472">Membrane</keyword>
<keyword evidence="5" id="KW-0675">Receptor</keyword>
<sequence>LELVYRIYFGWLPLPLTVIALLCAIFYIFIVSRVIRSKRIGRKCYVILINRTIGDILGCITALTTSFYVLISKHPNRDIVSLLELFFVASFWSGMISYVSISLLKLYAVWKPIDYREKITMKRCIYLISLSWIIFALMVVYTLTVTALTKIPVLNEWSGCKLETCQMSMYRFRNSITVAVYLFTIFVFAITVTLLKKEQKTINSFRSNGDISTKGPRFPLYKLALNVATFGGLNIFYVIWCISMNVTHDGCFYQRNFSEMQLILAFVRCTLLLRIFVDPVISFIVDSHVCHLIILLNSFCFRDN</sequence>
<feature type="domain" description="G-protein coupled receptors family 1 profile" evidence="9">
    <location>
        <begin position="26"/>
        <end position="195"/>
    </location>
</feature>
<feature type="transmembrane region" description="Helical" evidence="8">
    <location>
        <begin position="83"/>
        <end position="104"/>
    </location>
</feature>
<dbReference type="Proteomes" id="UP000038040">
    <property type="component" value="Unplaced"/>
</dbReference>
<evidence type="ECO:0000256" key="8">
    <source>
        <dbReference type="SAM" id="Phobius"/>
    </source>
</evidence>
<feature type="transmembrane region" description="Helical" evidence="8">
    <location>
        <begin position="176"/>
        <end position="195"/>
    </location>
</feature>
<keyword evidence="4 8" id="KW-1133">Transmembrane helix</keyword>
<evidence type="ECO:0000256" key="2">
    <source>
        <dbReference type="ARBA" id="ARBA00022475"/>
    </source>
</evidence>
<dbReference type="PROSITE" id="PS50262">
    <property type="entry name" value="G_PROTEIN_RECEP_F1_2"/>
    <property type="match status" value="1"/>
</dbReference>
<keyword evidence="5" id="KW-0297">G-protein coupled receptor</keyword>
<dbReference type="GO" id="GO:0005886">
    <property type="term" value="C:plasma membrane"/>
    <property type="evidence" value="ECO:0007669"/>
    <property type="project" value="UniProtKB-SubCell"/>
</dbReference>
<evidence type="ECO:0000256" key="3">
    <source>
        <dbReference type="ARBA" id="ARBA00022692"/>
    </source>
</evidence>
<feature type="transmembrane region" description="Helical" evidence="8">
    <location>
        <begin position="223"/>
        <end position="240"/>
    </location>
</feature>
<dbReference type="SUPFAM" id="SSF81321">
    <property type="entry name" value="Family A G protein-coupled receptor-like"/>
    <property type="match status" value="1"/>
</dbReference>
<evidence type="ECO:0000256" key="7">
    <source>
        <dbReference type="ARBA" id="ARBA00023224"/>
    </source>
</evidence>
<keyword evidence="2" id="KW-1003">Cell membrane</keyword>
<dbReference type="WBParaSite" id="DME_0000177201-mRNA-1">
    <property type="protein sequence ID" value="DME_0000177201-mRNA-1"/>
    <property type="gene ID" value="DME_0000177201"/>
</dbReference>
<keyword evidence="7" id="KW-0807">Transducer</keyword>
<feature type="transmembrane region" description="Helical" evidence="8">
    <location>
        <begin position="52"/>
        <end position="71"/>
    </location>
</feature>
<proteinExistence type="predicted"/>
<dbReference type="InterPro" id="IPR017452">
    <property type="entry name" value="GPCR_Rhodpsn_7TM"/>
</dbReference>
<feature type="transmembrane region" description="Helical" evidence="8">
    <location>
        <begin position="12"/>
        <end position="31"/>
    </location>
</feature>
<evidence type="ECO:0000313" key="11">
    <source>
        <dbReference type="WBParaSite" id="DME_0000177201-mRNA-1"/>
    </source>
</evidence>
<evidence type="ECO:0000259" key="9">
    <source>
        <dbReference type="PROSITE" id="PS50262"/>
    </source>
</evidence>
<comment type="subcellular location">
    <subcellularLocation>
        <location evidence="1">Cell membrane</location>
        <topology evidence="1">Multi-pass membrane protein</topology>
    </subcellularLocation>
</comment>
<evidence type="ECO:0000256" key="6">
    <source>
        <dbReference type="ARBA" id="ARBA00023136"/>
    </source>
</evidence>
<feature type="transmembrane region" description="Helical" evidence="8">
    <location>
        <begin position="125"/>
        <end position="148"/>
    </location>
</feature>
<evidence type="ECO:0000256" key="5">
    <source>
        <dbReference type="ARBA" id="ARBA00023040"/>
    </source>
</evidence>